<gene>
    <name evidence="2" type="primary">LOA1_1</name>
    <name evidence="2" type="ORF">GRS66_005539</name>
</gene>
<dbReference type="AlphaFoldDB" id="A0A6C1E189"/>
<keyword evidence="2" id="KW-0808">Transferase</keyword>
<evidence type="ECO:0000256" key="1">
    <source>
        <dbReference type="SAM" id="Phobius"/>
    </source>
</evidence>
<dbReference type="Proteomes" id="UP000501346">
    <property type="component" value="Chromosome ScXVI"/>
</dbReference>
<keyword evidence="1" id="KW-1133">Transmembrane helix</keyword>
<keyword evidence="1" id="KW-0812">Transmembrane</keyword>
<feature type="transmembrane region" description="Helical" evidence="1">
    <location>
        <begin position="28"/>
        <end position="53"/>
    </location>
</feature>
<keyword evidence="3" id="KW-1185">Reference proteome</keyword>
<sequence>MEKYTNWRDNGTGIAPFLPNTIRKPSKVMTACLLGILGVKTIIMLPLIMLYLLTGQNNLLGLILKFTFSWKEEITVQGIKKRDVRKSKHYPQKGKLYICNCTSPLDAFSVVLLAQGPVTLLVPSNDIVYKVSIREFINFILAGVLDIKLKEFIDPSIKTMKLPSRHCPFPIWSIYLDFSLSHKYSRII</sequence>
<name>A0A6C1E189_SACPS</name>
<evidence type="ECO:0000313" key="2">
    <source>
        <dbReference type="EMBL" id="QID83096.1"/>
    </source>
</evidence>
<reference evidence="2 3" key="1">
    <citation type="journal article" date="2019" name="BMC Genomics">
        <title>Chromosome level assembly and comparative genome analysis confirm lager-brewing yeasts originated from a single hybridization.</title>
        <authorList>
            <person name="Salazar A.N."/>
            <person name="Gorter de Vries A.R."/>
            <person name="van den Broek M."/>
            <person name="Brouwers N."/>
            <person name="de la Torre Cortes P."/>
            <person name="Kuijpers N.G.A."/>
            <person name="Daran J.G."/>
            <person name="Abeel T."/>
        </authorList>
    </citation>
    <scope>NUCLEOTIDE SEQUENCE [LARGE SCALE GENOMIC DNA]</scope>
    <source>
        <strain evidence="2 3">CBS 1483</strain>
    </source>
</reference>
<protein>
    <submittedName>
        <fullName evidence="2">Lysophosphatidic acid acyltransferase loa1</fullName>
    </submittedName>
</protein>
<organism evidence="2 3">
    <name type="scientific">Saccharomyces pastorianus</name>
    <name type="common">Lager yeast</name>
    <name type="synonym">Saccharomyces cerevisiae x Saccharomyces eubayanus</name>
    <dbReference type="NCBI Taxonomy" id="27292"/>
    <lineage>
        <taxon>Eukaryota</taxon>
        <taxon>Fungi</taxon>
        <taxon>Dikarya</taxon>
        <taxon>Ascomycota</taxon>
        <taxon>Saccharomycotina</taxon>
        <taxon>Saccharomycetes</taxon>
        <taxon>Saccharomycetales</taxon>
        <taxon>Saccharomycetaceae</taxon>
        <taxon>Saccharomyces</taxon>
    </lineage>
</organism>
<dbReference type="OrthoDB" id="272512at2759"/>
<dbReference type="EMBL" id="CP048997">
    <property type="protein sequence ID" value="QID83096.1"/>
    <property type="molecule type" value="Genomic_DNA"/>
</dbReference>
<proteinExistence type="predicted"/>
<accession>A0A6C1E189</accession>
<keyword evidence="1" id="KW-0472">Membrane</keyword>
<keyword evidence="2" id="KW-0012">Acyltransferase</keyword>
<evidence type="ECO:0000313" key="3">
    <source>
        <dbReference type="Proteomes" id="UP000501346"/>
    </source>
</evidence>
<dbReference type="GO" id="GO:0016746">
    <property type="term" value="F:acyltransferase activity"/>
    <property type="evidence" value="ECO:0007669"/>
    <property type="project" value="UniProtKB-KW"/>
</dbReference>